<dbReference type="FunFam" id="1.10.1760.10:FF:000001">
    <property type="entry name" value="Actin-related protein 2/3 complex subunit 3"/>
    <property type="match status" value="1"/>
</dbReference>
<comment type="subcellular location">
    <subcellularLocation>
        <location evidence="3">Cell projection</location>
    </subcellularLocation>
    <subcellularLocation>
        <location evidence="2 11">Cytoplasm</location>
        <location evidence="2 11">Cytoskeleton</location>
    </subcellularLocation>
    <subcellularLocation>
        <location evidence="1">Nucleus</location>
    </subcellularLocation>
</comment>
<dbReference type="GO" id="GO:0034314">
    <property type="term" value="P:Arp2/3 complex-mediated actin nucleation"/>
    <property type="evidence" value="ECO:0007669"/>
    <property type="project" value="UniProtKB-UniRule"/>
</dbReference>
<evidence type="ECO:0000256" key="1">
    <source>
        <dbReference type="ARBA" id="ARBA00004123"/>
    </source>
</evidence>
<gene>
    <name evidence="12" type="ORF">FSP39_015671</name>
</gene>
<evidence type="ECO:0000256" key="6">
    <source>
        <dbReference type="ARBA" id="ARBA00023203"/>
    </source>
</evidence>
<evidence type="ECO:0000313" key="13">
    <source>
        <dbReference type="Proteomes" id="UP001186944"/>
    </source>
</evidence>
<keyword evidence="6 11" id="KW-0009">Actin-binding</keyword>
<evidence type="ECO:0000256" key="11">
    <source>
        <dbReference type="PIRNR" id="PIRNR016315"/>
    </source>
</evidence>
<protein>
    <recommendedName>
        <fullName evidence="11">Actin-related protein 2/3 complex subunit 3</fullName>
    </recommendedName>
</protein>
<evidence type="ECO:0000256" key="3">
    <source>
        <dbReference type="ARBA" id="ARBA00004316"/>
    </source>
</evidence>
<dbReference type="Proteomes" id="UP001186944">
    <property type="component" value="Unassembled WGS sequence"/>
</dbReference>
<sequence>MSCVIDDRKDMFKSMDGQRPTQLSMSDPLELAYHSKFTEANRHVGNMALMPLRTKQKGPAPQDSSDFDIIDEAIYYFKANIFFKNYEIKSNADRTLIFITLYISECLKKLQRCSDKNSGLKEMYTLGLKNFPIPGDSAFPLNALYAKPSGRSEEDTMRNYLQQIRQETGIRMCDKVFDPQTDKPTKWWLCFAKRKFMEKSLSAPGQ</sequence>
<dbReference type="PIRSF" id="PIRSF016315">
    <property type="entry name" value="ARP2/3_P21-Arc"/>
    <property type="match status" value="1"/>
</dbReference>
<keyword evidence="9" id="KW-0966">Cell projection</keyword>
<dbReference type="Gene3D" id="1.10.1760.10">
    <property type="entry name" value="Actin-related protein 2/3 complex subunit 3"/>
    <property type="match status" value="1"/>
</dbReference>
<comment type="subunit">
    <text evidence="11">Component of the Arp2/3 complex.</text>
</comment>
<dbReference type="SUPFAM" id="SSF69060">
    <property type="entry name" value="Arp2/3 complex 21 kDa subunit ARPC3"/>
    <property type="match status" value="1"/>
</dbReference>
<evidence type="ECO:0000256" key="10">
    <source>
        <dbReference type="ARBA" id="ARBA00045382"/>
    </source>
</evidence>
<accession>A0AA88XFX0</accession>
<organism evidence="12 13">
    <name type="scientific">Pinctada imbricata</name>
    <name type="common">Atlantic pearl-oyster</name>
    <name type="synonym">Pinctada martensii</name>
    <dbReference type="NCBI Taxonomy" id="66713"/>
    <lineage>
        <taxon>Eukaryota</taxon>
        <taxon>Metazoa</taxon>
        <taxon>Spiralia</taxon>
        <taxon>Lophotrochozoa</taxon>
        <taxon>Mollusca</taxon>
        <taxon>Bivalvia</taxon>
        <taxon>Autobranchia</taxon>
        <taxon>Pteriomorphia</taxon>
        <taxon>Pterioida</taxon>
        <taxon>Pterioidea</taxon>
        <taxon>Pteriidae</taxon>
        <taxon>Pinctada</taxon>
    </lineage>
</organism>
<comment type="caution">
    <text evidence="12">The sequence shown here is derived from an EMBL/GenBank/DDBJ whole genome shotgun (WGS) entry which is preliminary data.</text>
</comment>
<dbReference type="Pfam" id="PF04062">
    <property type="entry name" value="P21-Arc"/>
    <property type="match status" value="1"/>
</dbReference>
<dbReference type="GO" id="GO:0030833">
    <property type="term" value="P:regulation of actin filament polymerization"/>
    <property type="evidence" value="ECO:0007669"/>
    <property type="project" value="InterPro"/>
</dbReference>
<comment type="function">
    <text evidence="11">Functions as component of the Arp2/3 complex which is involved in regulation of actin polymerization and together with an activating nucleation-promoting factor (NPF) mediates the formation of branched actin networks.</text>
</comment>
<name>A0AA88XFX0_PINIB</name>
<dbReference type="EMBL" id="VSWD01000013">
    <property type="protein sequence ID" value="KAK3084574.1"/>
    <property type="molecule type" value="Genomic_DNA"/>
</dbReference>
<evidence type="ECO:0000256" key="5">
    <source>
        <dbReference type="ARBA" id="ARBA00022490"/>
    </source>
</evidence>
<evidence type="ECO:0000256" key="9">
    <source>
        <dbReference type="ARBA" id="ARBA00023273"/>
    </source>
</evidence>
<dbReference type="GO" id="GO:0003779">
    <property type="term" value="F:actin binding"/>
    <property type="evidence" value="ECO:0007669"/>
    <property type="project" value="UniProtKB-KW"/>
</dbReference>
<dbReference type="InterPro" id="IPR007204">
    <property type="entry name" value="ARPC3"/>
</dbReference>
<dbReference type="PANTHER" id="PTHR12391">
    <property type="entry name" value="ARP2/3 COMPLEX 21 KD SUBUNIT"/>
    <property type="match status" value="1"/>
</dbReference>
<comment type="function">
    <text evidence="10">Component of the Arp2/3 complex, a multiprotein complex that mediates actin polymerization upon stimulation by nucleation-promoting factor (NPF). The Arp2/3 complex mediates the formation of branched actin networks in the cytoplasm, providing the force for cell motility. In addition to its role in the cytoplasmic cytoskeleton, the Arp2/3 complex also promotes actin polymerization in the nucleus, thereby regulating gene transcription and repair of damaged DNA. The Arp2/3 complex promotes homologous recombination (HR) repair in response to DNA damage by promoting nuclear actin polymerization, leading to drive motility of double-strand breaks (DSBs).</text>
</comment>
<reference evidence="12" key="1">
    <citation type="submission" date="2019-08" db="EMBL/GenBank/DDBJ databases">
        <title>The improved chromosome-level genome for the pearl oyster Pinctada fucata martensii using PacBio sequencing and Hi-C.</title>
        <authorList>
            <person name="Zheng Z."/>
        </authorList>
    </citation>
    <scope>NUCLEOTIDE SEQUENCE</scope>
    <source>
        <strain evidence="12">ZZ-2019</strain>
        <tissue evidence="12">Adductor muscle</tissue>
    </source>
</reference>
<proteinExistence type="inferred from homology"/>
<dbReference type="GO" id="GO:0005634">
    <property type="term" value="C:nucleus"/>
    <property type="evidence" value="ECO:0007669"/>
    <property type="project" value="UniProtKB-SubCell"/>
</dbReference>
<evidence type="ECO:0000256" key="2">
    <source>
        <dbReference type="ARBA" id="ARBA00004245"/>
    </source>
</evidence>
<keyword evidence="13" id="KW-1185">Reference proteome</keyword>
<evidence type="ECO:0000313" key="12">
    <source>
        <dbReference type="EMBL" id="KAK3084574.1"/>
    </source>
</evidence>
<evidence type="ECO:0000256" key="4">
    <source>
        <dbReference type="ARBA" id="ARBA00010856"/>
    </source>
</evidence>
<evidence type="ECO:0000256" key="8">
    <source>
        <dbReference type="ARBA" id="ARBA00023242"/>
    </source>
</evidence>
<keyword evidence="5 11" id="KW-0963">Cytoplasm</keyword>
<keyword evidence="7 11" id="KW-0206">Cytoskeleton</keyword>
<comment type="similarity">
    <text evidence="4 11">Belongs to the ARPC3 family.</text>
</comment>
<dbReference type="GO" id="GO:0005885">
    <property type="term" value="C:Arp2/3 protein complex"/>
    <property type="evidence" value="ECO:0007669"/>
    <property type="project" value="UniProtKB-UniRule"/>
</dbReference>
<dbReference type="InterPro" id="IPR036753">
    <property type="entry name" value="ARPC3_sf"/>
</dbReference>
<dbReference type="AlphaFoldDB" id="A0AA88XFX0"/>
<keyword evidence="8" id="KW-0539">Nucleus</keyword>
<dbReference type="GO" id="GO:0042995">
    <property type="term" value="C:cell projection"/>
    <property type="evidence" value="ECO:0007669"/>
    <property type="project" value="UniProtKB-SubCell"/>
</dbReference>
<evidence type="ECO:0000256" key="7">
    <source>
        <dbReference type="ARBA" id="ARBA00023212"/>
    </source>
</evidence>